<keyword evidence="1" id="KW-0732">Signal</keyword>
<gene>
    <name evidence="3" type="ORF">PRI8871_00148</name>
</gene>
<reference evidence="4" key="1">
    <citation type="submission" date="2018-03" db="EMBL/GenBank/DDBJ databases">
        <authorList>
            <person name="Rodrigo-Torres L."/>
            <person name="Arahal R. D."/>
            <person name="Lucena T."/>
        </authorList>
    </citation>
    <scope>NUCLEOTIDE SEQUENCE [LARGE SCALE GENOMIC DNA]</scope>
    <source>
        <strain evidence="4">CECT 8871</strain>
    </source>
</reference>
<feature type="signal peptide" evidence="1">
    <location>
        <begin position="1"/>
        <end position="21"/>
    </location>
</feature>
<proteinExistence type="predicted"/>
<name>A0A2R8ANF9_9RHOB</name>
<dbReference type="RefSeq" id="WP_108884274.1">
    <property type="nucleotide sequence ID" value="NZ_OMOJ01000001.1"/>
</dbReference>
<evidence type="ECO:0000256" key="1">
    <source>
        <dbReference type="SAM" id="SignalP"/>
    </source>
</evidence>
<dbReference type="AlphaFoldDB" id="A0A2R8ANF9"/>
<evidence type="ECO:0000259" key="2">
    <source>
        <dbReference type="Pfam" id="PF11412"/>
    </source>
</evidence>
<organism evidence="3 4">
    <name type="scientific">Pseudoprimorskyibacter insulae</name>
    <dbReference type="NCBI Taxonomy" id="1695997"/>
    <lineage>
        <taxon>Bacteria</taxon>
        <taxon>Pseudomonadati</taxon>
        <taxon>Pseudomonadota</taxon>
        <taxon>Alphaproteobacteria</taxon>
        <taxon>Rhodobacterales</taxon>
        <taxon>Paracoccaceae</taxon>
        <taxon>Pseudoprimorskyibacter</taxon>
    </lineage>
</organism>
<dbReference type="Proteomes" id="UP000244904">
    <property type="component" value="Unassembled WGS sequence"/>
</dbReference>
<evidence type="ECO:0000313" key="4">
    <source>
        <dbReference type="Proteomes" id="UP000244904"/>
    </source>
</evidence>
<feature type="chain" id="PRO_5015343080" description="Thiol:disulfide interchange protein DsbD N-terminal domain-containing protein" evidence="1">
    <location>
        <begin position="22"/>
        <end position="263"/>
    </location>
</feature>
<dbReference type="InterPro" id="IPR028250">
    <property type="entry name" value="DsbDN"/>
</dbReference>
<keyword evidence="4" id="KW-1185">Reference proteome</keyword>
<dbReference type="EMBL" id="OMOJ01000001">
    <property type="protein sequence ID" value="SPF77565.1"/>
    <property type="molecule type" value="Genomic_DNA"/>
</dbReference>
<dbReference type="Pfam" id="PF11412">
    <property type="entry name" value="DsbD_N"/>
    <property type="match status" value="1"/>
</dbReference>
<sequence>MIRKLLAPLVLALGLPLPASAEMPMAEIAVRPGWRTASGDHIAALHITLGDGWKTYWRAPGDAGIPPVFDWSGSANAGDVMVVWPTPDVFYQAGMRSVGYKHEVVLPLVIDAETKGDITLSGQMLLGICKDICMPYEARVTATLPAAVTRPDPVIAAAMSEVPFTRNEAGVRGMECQIAPTPDGVQIKVAIDLPKTGGREETVIETSNPMLWVDEPATERRGRTLFTEALIAHADGKPFALDRSGIRVTVLGKSFAVDVQGCD</sequence>
<feature type="domain" description="Thiol:disulfide interchange protein DsbD N-terminal" evidence="2">
    <location>
        <begin position="32"/>
        <end position="143"/>
    </location>
</feature>
<evidence type="ECO:0000313" key="3">
    <source>
        <dbReference type="EMBL" id="SPF77565.1"/>
    </source>
</evidence>
<dbReference type="OrthoDB" id="9811036at2"/>
<protein>
    <recommendedName>
        <fullName evidence="2">Thiol:disulfide interchange protein DsbD N-terminal domain-containing protein</fullName>
    </recommendedName>
</protein>
<accession>A0A2R8ANF9</accession>